<dbReference type="PROSITE" id="PS50011">
    <property type="entry name" value="PROTEIN_KINASE_DOM"/>
    <property type="match status" value="1"/>
</dbReference>
<keyword evidence="1 3" id="KW-0547">Nucleotide-binding</keyword>
<dbReference type="PANTHER" id="PTHR47691">
    <property type="entry name" value="REGULATOR-RELATED"/>
    <property type="match status" value="1"/>
</dbReference>
<protein>
    <submittedName>
        <fullName evidence="7">Protein kinase</fullName>
    </submittedName>
</protein>
<keyword evidence="7" id="KW-0418">Kinase</keyword>
<dbReference type="Pfam" id="PF25872">
    <property type="entry name" value="HTH_77"/>
    <property type="match status" value="1"/>
</dbReference>
<dbReference type="PANTHER" id="PTHR47691:SF3">
    <property type="entry name" value="HTH-TYPE TRANSCRIPTIONAL REGULATOR RV0890C-RELATED"/>
    <property type="match status" value="1"/>
</dbReference>
<dbReference type="InterPro" id="IPR011990">
    <property type="entry name" value="TPR-like_helical_dom_sf"/>
</dbReference>
<feature type="region of interest" description="Disordered" evidence="4">
    <location>
        <begin position="302"/>
        <end position="323"/>
    </location>
</feature>
<keyword evidence="7" id="KW-0808">Transferase</keyword>
<feature type="binding site" evidence="3">
    <location>
        <position position="55"/>
    </location>
    <ligand>
        <name>ATP</name>
        <dbReference type="ChEBI" id="CHEBI:30616"/>
    </ligand>
</feature>
<dbReference type="Gene3D" id="3.40.50.300">
    <property type="entry name" value="P-loop containing nucleotide triphosphate hydrolases"/>
    <property type="match status" value="1"/>
</dbReference>
<accession>A0ABS0DBC8</accession>
<evidence type="ECO:0000313" key="8">
    <source>
        <dbReference type="Proteomes" id="UP000707731"/>
    </source>
</evidence>
<dbReference type="PRINTS" id="PR00038">
    <property type="entry name" value="HTHLUXR"/>
</dbReference>
<dbReference type="InterPro" id="IPR036388">
    <property type="entry name" value="WH-like_DNA-bd_sf"/>
</dbReference>
<dbReference type="InterPro" id="IPR027417">
    <property type="entry name" value="P-loop_NTPase"/>
</dbReference>
<dbReference type="PROSITE" id="PS00107">
    <property type="entry name" value="PROTEIN_KINASE_ATP"/>
    <property type="match status" value="1"/>
</dbReference>
<dbReference type="Pfam" id="PF00196">
    <property type="entry name" value="GerE"/>
    <property type="match status" value="1"/>
</dbReference>
<dbReference type="EMBL" id="JADLQN010000001">
    <property type="protein sequence ID" value="MBF6354194.1"/>
    <property type="molecule type" value="Genomic_DNA"/>
</dbReference>
<dbReference type="PROSITE" id="PS50043">
    <property type="entry name" value="HTH_LUXR_2"/>
    <property type="match status" value="1"/>
</dbReference>
<evidence type="ECO:0000259" key="6">
    <source>
        <dbReference type="PROSITE" id="PS50043"/>
    </source>
</evidence>
<dbReference type="InterPro" id="IPR008271">
    <property type="entry name" value="Ser/Thr_kinase_AS"/>
</dbReference>
<keyword evidence="8" id="KW-1185">Reference proteome</keyword>
<dbReference type="Pfam" id="PF00069">
    <property type="entry name" value="Pkinase"/>
    <property type="match status" value="1"/>
</dbReference>
<dbReference type="Gene3D" id="1.10.10.10">
    <property type="entry name" value="Winged helix-like DNA-binding domain superfamily/Winged helix DNA-binding domain"/>
    <property type="match status" value="1"/>
</dbReference>
<dbReference type="SUPFAM" id="SSF48452">
    <property type="entry name" value="TPR-like"/>
    <property type="match status" value="1"/>
</dbReference>
<evidence type="ECO:0000256" key="2">
    <source>
        <dbReference type="ARBA" id="ARBA00022840"/>
    </source>
</evidence>
<evidence type="ECO:0000256" key="3">
    <source>
        <dbReference type="PROSITE-ProRule" id="PRU10141"/>
    </source>
</evidence>
<comment type="caution">
    <text evidence="7">The sequence shown here is derived from an EMBL/GenBank/DDBJ whole genome shotgun (WGS) entry which is preliminary data.</text>
</comment>
<dbReference type="PROSITE" id="PS00108">
    <property type="entry name" value="PROTEIN_KINASE_ST"/>
    <property type="match status" value="1"/>
</dbReference>
<dbReference type="SUPFAM" id="SSF56112">
    <property type="entry name" value="Protein kinase-like (PK-like)"/>
    <property type="match status" value="1"/>
</dbReference>
<evidence type="ECO:0000256" key="1">
    <source>
        <dbReference type="ARBA" id="ARBA00022741"/>
    </source>
</evidence>
<dbReference type="InterPro" id="IPR058852">
    <property type="entry name" value="HTH_77"/>
</dbReference>
<dbReference type="Gene3D" id="1.25.40.10">
    <property type="entry name" value="Tetratricopeptide repeat domain"/>
    <property type="match status" value="1"/>
</dbReference>
<dbReference type="CDD" id="cd14014">
    <property type="entry name" value="STKc_PknB_like"/>
    <property type="match status" value="1"/>
</dbReference>
<dbReference type="Proteomes" id="UP000707731">
    <property type="component" value="Unassembled WGS sequence"/>
</dbReference>
<dbReference type="Gene3D" id="3.30.200.20">
    <property type="entry name" value="Phosphorylase Kinase, domain 1"/>
    <property type="match status" value="1"/>
</dbReference>
<dbReference type="SMART" id="SM00220">
    <property type="entry name" value="S_TKc"/>
    <property type="match status" value="1"/>
</dbReference>
<dbReference type="PRINTS" id="PR00364">
    <property type="entry name" value="DISEASERSIST"/>
</dbReference>
<dbReference type="Gene3D" id="1.10.510.10">
    <property type="entry name" value="Transferase(Phosphotransferase) domain 1"/>
    <property type="match status" value="1"/>
</dbReference>
<reference evidence="7 8" key="1">
    <citation type="submission" date="2020-10" db="EMBL/GenBank/DDBJ databases">
        <title>Identification of Nocardia species via Next-generation sequencing and recognition of intraspecies genetic diversity.</title>
        <authorList>
            <person name="Li P."/>
            <person name="Li P."/>
            <person name="Lu B."/>
        </authorList>
    </citation>
    <scope>NUCLEOTIDE SEQUENCE [LARGE SCALE GENOMIC DNA]</scope>
    <source>
        <strain evidence="7 8">BJ06-0143</strain>
    </source>
</reference>
<dbReference type="SMART" id="SM00421">
    <property type="entry name" value="HTH_LUXR"/>
    <property type="match status" value="1"/>
</dbReference>
<dbReference type="Pfam" id="PF13424">
    <property type="entry name" value="TPR_12"/>
    <property type="match status" value="1"/>
</dbReference>
<evidence type="ECO:0000259" key="5">
    <source>
        <dbReference type="PROSITE" id="PS50011"/>
    </source>
</evidence>
<dbReference type="InterPro" id="IPR016032">
    <property type="entry name" value="Sig_transdc_resp-reg_C-effctor"/>
</dbReference>
<feature type="domain" description="HTH luxR-type" evidence="6">
    <location>
        <begin position="1024"/>
        <end position="1089"/>
    </location>
</feature>
<dbReference type="SUPFAM" id="SSF52540">
    <property type="entry name" value="P-loop containing nucleoside triphosphate hydrolases"/>
    <property type="match status" value="1"/>
</dbReference>
<dbReference type="SUPFAM" id="SSF46894">
    <property type="entry name" value="C-terminal effector domain of the bipartite response regulators"/>
    <property type="match status" value="1"/>
</dbReference>
<sequence>MSEDDAFRTVREVPVPIAEELSAAGFEDAEEVGRGGFGVVYRCTQSALDRTVAVKVLTTELDEENRARFFREQRAMGRLTGHPNIVTVLQVGATASGRPFLVMPYHSWGSLDARIREEGPLPVELVLRIGVKIAGALASAHRLDVVHRDVKPGNILLSDYGEPALTDFGIARIAGGFRTATGTLTGSPAFTAPEVLEGQPPTPASDVYSLGATMFSALTGHAAFERRSGENVVTQFSRITTQPVPELRDSGISADVSEVVATAMHRDPRQRPSASALGEAIQQTQRRHGFPVDEMALSVEPAPEHRNGRPPAQGWRPTANVGRLDTGTLPLELTSFVNRRTEVAEVKNLLASSRLVTLTGIGGVGKTRLALRAASNARRDFADGVWLIELADVADPALLVEVAADALGLRDEPARPLHEVVLEFLSGRKSLVVVDNCEQVVEAAAELVEAWLRACPDLRILVTTREPLNIPGEAVLRVSPLTVPDVSRQPSLRGLPRYDAVTLFADRAAAAAPGFELDEDNMDTVARICARLDGLPLAIELAAARMRMMSPEQILDRLTDRYALLTRASRTAPTRQQTLRWCIDWSYELCTPAEQRMWARLSVFAGGFELDAAEQVCGVDAATDSVLDVLSSLVDKSILLPDDTDAVVRFRMLETLRDYGWQKLQESGEEQVVRLRHRDWYQRLALDAEAEWISDQQLDWFARLDRELPNLRTALEYSLAEDTEEAAEAGLHIASALVFFWTFRGVTSEGRRWLDRVLAHPRARSIPDRVKALHAETLMALYLGDDPESVAVLVAEAHTLAERDATPMTEALVAYADGMLAFYRGDCAEANSFFTHALELFAADREESWHAATLMMLGWTNALHGDPRRAIGYHEQVLSITEARGDWLFRSSALWGIAIAAWRQGERHRAQQLLMEALRVNQRVNSPLIVASALEAMAWIAETDGDAERAAVLMGAAQALWPYGGSVTHGMPGLEHYHDECDRGTRAAIGPRKYAAASRRGQGMGMDAAVNYALGERPTGTTPTTGSPVELTKRERQVAELIAQGLTNKQIAAKLVISQRTAQGHVEHILTKLGFTSRVQIAAWIVEEAERHGS</sequence>
<dbReference type="InterPro" id="IPR011009">
    <property type="entry name" value="Kinase-like_dom_sf"/>
</dbReference>
<dbReference type="GO" id="GO:0016301">
    <property type="term" value="F:kinase activity"/>
    <property type="evidence" value="ECO:0007669"/>
    <property type="project" value="UniProtKB-KW"/>
</dbReference>
<dbReference type="InterPro" id="IPR000719">
    <property type="entry name" value="Prot_kinase_dom"/>
</dbReference>
<name>A0ABS0DBC8_9NOCA</name>
<dbReference type="InterPro" id="IPR017441">
    <property type="entry name" value="Protein_kinase_ATP_BS"/>
</dbReference>
<dbReference type="InterPro" id="IPR000792">
    <property type="entry name" value="Tscrpt_reg_LuxR_C"/>
</dbReference>
<feature type="domain" description="Protein kinase" evidence="5">
    <location>
        <begin position="26"/>
        <end position="291"/>
    </location>
</feature>
<keyword evidence="2 3" id="KW-0067">ATP-binding</keyword>
<dbReference type="CDD" id="cd06170">
    <property type="entry name" value="LuxR_C_like"/>
    <property type="match status" value="1"/>
</dbReference>
<evidence type="ECO:0000313" key="7">
    <source>
        <dbReference type="EMBL" id="MBF6354194.1"/>
    </source>
</evidence>
<evidence type="ECO:0000256" key="4">
    <source>
        <dbReference type="SAM" id="MobiDB-lite"/>
    </source>
</evidence>
<organism evidence="7 8">
    <name type="scientific">Nocardia higoensis</name>
    <dbReference type="NCBI Taxonomy" id="228599"/>
    <lineage>
        <taxon>Bacteria</taxon>
        <taxon>Bacillati</taxon>
        <taxon>Actinomycetota</taxon>
        <taxon>Actinomycetes</taxon>
        <taxon>Mycobacteriales</taxon>
        <taxon>Nocardiaceae</taxon>
        <taxon>Nocardia</taxon>
    </lineage>
</organism>
<gene>
    <name evidence="7" type="ORF">IU449_06505</name>
</gene>
<proteinExistence type="predicted"/>